<dbReference type="KEGG" id="tatv:25777805"/>
<dbReference type="OMA" id="IVECIWG"/>
<keyword evidence="2" id="KW-1185">Reference proteome</keyword>
<gene>
    <name evidence="1" type="ORF">TRIATDRAFT_217762</name>
</gene>
<dbReference type="AlphaFoldDB" id="G9NQ82"/>
<evidence type="ECO:0008006" key="3">
    <source>
        <dbReference type="Google" id="ProtNLM"/>
    </source>
</evidence>
<organism evidence="1 2">
    <name type="scientific">Hypocrea atroviridis (strain ATCC 20476 / IMI 206040)</name>
    <name type="common">Trichoderma atroviride</name>
    <dbReference type="NCBI Taxonomy" id="452589"/>
    <lineage>
        <taxon>Eukaryota</taxon>
        <taxon>Fungi</taxon>
        <taxon>Dikarya</taxon>
        <taxon>Ascomycota</taxon>
        <taxon>Pezizomycotina</taxon>
        <taxon>Sordariomycetes</taxon>
        <taxon>Hypocreomycetidae</taxon>
        <taxon>Hypocreales</taxon>
        <taxon>Hypocreaceae</taxon>
        <taxon>Trichoderma</taxon>
    </lineage>
</organism>
<accession>G9NQ82</accession>
<dbReference type="eggNOG" id="ENOG502SR07">
    <property type="taxonomic scope" value="Eukaryota"/>
</dbReference>
<dbReference type="InterPro" id="IPR038213">
    <property type="entry name" value="IFI6/IFI27-like_sf"/>
</dbReference>
<reference evidence="1 2" key="1">
    <citation type="journal article" date="2011" name="Genome Biol.">
        <title>Comparative genome sequence analysis underscores mycoparasitism as the ancestral life style of Trichoderma.</title>
        <authorList>
            <person name="Kubicek C.P."/>
            <person name="Herrera-Estrella A."/>
            <person name="Seidl-Seiboth V."/>
            <person name="Martinez D.A."/>
            <person name="Druzhinina I.S."/>
            <person name="Thon M."/>
            <person name="Zeilinger S."/>
            <person name="Casas-Flores S."/>
            <person name="Horwitz B.A."/>
            <person name="Mukherjee P.K."/>
            <person name="Mukherjee M."/>
            <person name="Kredics L."/>
            <person name="Alcaraz L.D."/>
            <person name="Aerts A."/>
            <person name="Antal Z."/>
            <person name="Atanasova L."/>
            <person name="Cervantes-Badillo M.G."/>
            <person name="Challacombe J."/>
            <person name="Chertkov O."/>
            <person name="McCluskey K."/>
            <person name="Coulpier F."/>
            <person name="Deshpande N."/>
            <person name="von Doehren H."/>
            <person name="Ebbole D.J."/>
            <person name="Esquivel-Naranjo E.U."/>
            <person name="Fekete E."/>
            <person name="Flipphi M."/>
            <person name="Glaser F."/>
            <person name="Gomez-Rodriguez E.Y."/>
            <person name="Gruber S."/>
            <person name="Han C."/>
            <person name="Henrissat B."/>
            <person name="Hermosa R."/>
            <person name="Hernandez-Onate M."/>
            <person name="Karaffa L."/>
            <person name="Kosti I."/>
            <person name="Le Crom S."/>
            <person name="Lindquist E."/>
            <person name="Lucas S."/>
            <person name="Luebeck M."/>
            <person name="Luebeck P.S."/>
            <person name="Margeot A."/>
            <person name="Metz B."/>
            <person name="Misra M."/>
            <person name="Nevalainen H."/>
            <person name="Omann M."/>
            <person name="Packer N."/>
            <person name="Perrone G."/>
            <person name="Uresti-Rivera E.E."/>
            <person name="Salamov A."/>
            <person name="Schmoll M."/>
            <person name="Seiboth B."/>
            <person name="Shapiro H."/>
            <person name="Sukno S."/>
            <person name="Tamayo-Ramos J.A."/>
            <person name="Tisch D."/>
            <person name="Wiest A."/>
            <person name="Wilkinson H.H."/>
            <person name="Zhang M."/>
            <person name="Coutinho P.M."/>
            <person name="Kenerley C.M."/>
            <person name="Monte E."/>
            <person name="Baker S.E."/>
            <person name="Grigoriev I.V."/>
        </authorList>
    </citation>
    <scope>NUCLEOTIDE SEQUENCE [LARGE SCALE GENOMIC DNA]</scope>
    <source>
        <strain evidence="2">ATCC 20476 / IMI 206040</strain>
    </source>
</reference>
<dbReference type="OrthoDB" id="440424at2759"/>
<dbReference type="HOGENOM" id="CLU_086437_0_0_1"/>
<dbReference type="EMBL" id="ABDG02000021">
    <property type="protein sequence ID" value="EHK47341.1"/>
    <property type="molecule type" value="Genomic_DNA"/>
</dbReference>
<dbReference type="Gene3D" id="6.10.110.10">
    <property type="match status" value="1"/>
</dbReference>
<sequence>MDFLCCLYNGDHAPSDSPHRTSNIITEKPTLHLPINSTIEETAETVIDILLCVEKPGALLSAQLDDAVSGHGWSEWLAQNILKKLEDVLRDEREQMGPAMAEAHDQACKAAEITFLDVFENAKEHPAEIAATVLLSVVAFGVLVRLIPGVLELLGFSELGPVASTFASWWQSTYRGYVHEESLFSFFQRLAMKWAKAKDATRKMNHICD</sequence>
<proteinExistence type="predicted"/>
<name>G9NQ82_HYPAI</name>
<dbReference type="GeneID" id="25777805"/>
<evidence type="ECO:0000313" key="1">
    <source>
        <dbReference type="EMBL" id="EHK47341.1"/>
    </source>
</evidence>
<evidence type="ECO:0000313" key="2">
    <source>
        <dbReference type="Proteomes" id="UP000005426"/>
    </source>
</evidence>
<comment type="caution">
    <text evidence="1">The sequence shown here is derived from an EMBL/GenBank/DDBJ whole genome shotgun (WGS) entry which is preliminary data.</text>
</comment>
<protein>
    <recommendedName>
        <fullName evidence="3">Lincomycin-condensing protein lmbA</fullName>
    </recommendedName>
</protein>
<dbReference type="Proteomes" id="UP000005426">
    <property type="component" value="Unassembled WGS sequence"/>
</dbReference>